<comment type="caution">
    <text evidence="1">The sequence shown here is derived from an EMBL/GenBank/DDBJ whole genome shotgun (WGS) entry which is preliminary data.</text>
</comment>
<dbReference type="Proteomes" id="UP001370758">
    <property type="component" value="Unassembled WGS sequence"/>
</dbReference>
<accession>A0AAV9W9A2</accession>
<dbReference type="AlphaFoldDB" id="A0AAV9W9A2"/>
<keyword evidence="2" id="KW-1185">Reference proteome</keyword>
<evidence type="ECO:0000313" key="1">
    <source>
        <dbReference type="EMBL" id="KAK6503305.1"/>
    </source>
</evidence>
<name>A0AAV9W9A2_9PEZI</name>
<sequence>MQEVKGEEEDEHKIEHLDTMRKSRLRGVLKSKRAAGRLHQWKWLVGAAKIGMVDGWWNSKRRWKSCWRRCTTAAILELVETTSTGAVSAVGESQFGNKVCDYYLRNANFGVGTLIN</sequence>
<dbReference type="EMBL" id="JAVHJL010000005">
    <property type="protein sequence ID" value="KAK6503305.1"/>
    <property type="molecule type" value="Genomic_DNA"/>
</dbReference>
<protein>
    <submittedName>
        <fullName evidence="1">Uncharacterized protein</fullName>
    </submittedName>
</protein>
<gene>
    <name evidence="1" type="ORF">TWF481_008329</name>
</gene>
<organism evidence="1 2">
    <name type="scientific">Arthrobotrys musiformis</name>
    <dbReference type="NCBI Taxonomy" id="47236"/>
    <lineage>
        <taxon>Eukaryota</taxon>
        <taxon>Fungi</taxon>
        <taxon>Dikarya</taxon>
        <taxon>Ascomycota</taxon>
        <taxon>Pezizomycotina</taxon>
        <taxon>Orbiliomycetes</taxon>
        <taxon>Orbiliales</taxon>
        <taxon>Orbiliaceae</taxon>
        <taxon>Arthrobotrys</taxon>
    </lineage>
</organism>
<reference evidence="1 2" key="1">
    <citation type="submission" date="2023-08" db="EMBL/GenBank/DDBJ databases">
        <authorList>
            <person name="Palmer J.M."/>
        </authorList>
    </citation>
    <scope>NUCLEOTIDE SEQUENCE [LARGE SCALE GENOMIC DNA]</scope>
    <source>
        <strain evidence="1 2">TWF481</strain>
    </source>
</reference>
<evidence type="ECO:0000313" key="2">
    <source>
        <dbReference type="Proteomes" id="UP001370758"/>
    </source>
</evidence>
<proteinExistence type="predicted"/>